<evidence type="ECO:0000256" key="4">
    <source>
        <dbReference type="ARBA" id="ARBA00022827"/>
    </source>
</evidence>
<dbReference type="OrthoDB" id="18526at2"/>
<evidence type="ECO:0000256" key="7">
    <source>
        <dbReference type="HAMAP-Rule" id="MF_01202"/>
    </source>
</evidence>
<evidence type="ECO:0000259" key="8">
    <source>
        <dbReference type="Pfam" id="PF01266"/>
    </source>
</evidence>
<keyword evidence="3 7" id="KW-0285">Flavoprotein</keyword>
<dbReference type="Gene3D" id="3.50.50.60">
    <property type="entry name" value="FAD/NAD(P)-binding domain"/>
    <property type="match status" value="2"/>
</dbReference>
<comment type="cofactor">
    <cofactor evidence="1 7">
        <name>FAD</name>
        <dbReference type="ChEBI" id="CHEBI:57692"/>
    </cofactor>
</comment>
<dbReference type="PATRIC" id="fig|477184.5.peg.1341"/>
<evidence type="ECO:0000313" key="9">
    <source>
        <dbReference type="EMBL" id="EHK67057.1"/>
    </source>
</evidence>
<dbReference type="EC" id="1.4.99.-" evidence="7"/>
<dbReference type="Pfam" id="PF01266">
    <property type="entry name" value="DAO"/>
    <property type="match status" value="1"/>
</dbReference>
<dbReference type="Gene3D" id="3.30.9.10">
    <property type="entry name" value="D-Amino Acid Oxidase, subunit A, domain 2"/>
    <property type="match status" value="1"/>
</dbReference>
<evidence type="ECO:0000313" key="10">
    <source>
        <dbReference type="Proteomes" id="UP000003113"/>
    </source>
</evidence>
<comment type="similarity">
    <text evidence="2 7">Belongs to the DadA oxidoreductase family.</text>
</comment>
<evidence type="ECO:0000256" key="2">
    <source>
        <dbReference type="ARBA" id="ARBA00009410"/>
    </source>
</evidence>
<dbReference type="GO" id="GO:0008718">
    <property type="term" value="F:D-amino-acid dehydrogenase activity"/>
    <property type="evidence" value="ECO:0007669"/>
    <property type="project" value="UniProtKB-UniRule"/>
</dbReference>
<dbReference type="InterPro" id="IPR006076">
    <property type="entry name" value="FAD-dep_OxRdtase"/>
</dbReference>
<dbReference type="SUPFAM" id="SSF51905">
    <property type="entry name" value="FAD/NAD(P)-binding domain"/>
    <property type="match status" value="1"/>
</dbReference>
<evidence type="ECO:0000256" key="1">
    <source>
        <dbReference type="ARBA" id="ARBA00001974"/>
    </source>
</evidence>
<accession>H0F3U3</accession>
<evidence type="ECO:0000256" key="6">
    <source>
        <dbReference type="ARBA" id="ARBA00047884"/>
    </source>
</evidence>
<dbReference type="InterPro" id="IPR023080">
    <property type="entry name" value="DadA"/>
</dbReference>
<keyword evidence="4 7" id="KW-0274">FAD</keyword>
<dbReference type="Proteomes" id="UP000003113">
    <property type="component" value="Unassembled WGS sequence"/>
</dbReference>
<dbReference type="FunFam" id="3.50.50.60:FF:000020">
    <property type="entry name" value="D-amino acid dehydrogenase"/>
    <property type="match status" value="1"/>
</dbReference>
<proteinExistence type="inferred from homology"/>
<dbReference type="InterPro" id="IPR036188">
    <property type="entry name" value="FAD/NAD-bd_sf"/>
</dbReference>
<dbReference type="STRING" id="477184.KYC_06781"/>
<evidence type="ECO:0000256" key="5">
    <source>
        <dbReference type="ARBA" id="ARBA00023002"/>
    </source>
</evidence>
<comment type="caution">
    <text evidence="9">The sequence shown here is derived from an EMBL/GenBank/DDBJ whole genome shotgun (WGS) entry which is preliminary data.</text>
</comment>
<dbReference type="AlphaFoldDB" id="H0F3U3"/>
<organism evidence="9 10">
    <name type="scientific">Achromobacter arsenitoxydans SY8</name>
    <dbReference type="NCBI Taxonomy" id="477184"/>
    <lineage>
        <taxon>Bacteria</taxon>
        <taxon>Pseudomonadati</taxon>
        <taxon>Pseudomonadota</taxon>
        <taxon>Betaproteobacteria</taxon>
        <taxon>Burkholderiales</taxon>
        <taxon>Alcaligenaceae</taxon>
        <taxon>Achromobacter</taxon>
    </lineage>
</organism>
<dbReference type="NCBIfam" id="NF001933">
    <property type="entry name" value="PRK00711.1"/>
    <property type="match status" value="1"/>
</dbReference>
<dbReference type="GO" id="GO:0005737">
    <property type="term" value="C:cytoplasm"/>
    <property type="evidence" value="ECO:0007669"/>
    <property type="project" value="TreeGrafter"/>
</dbReference>
<sequence length="433" mass="46822">MHVIVLGSGVIGTTTAYYLARQGAKVTVLDRQPAAAQETSCANAGQVSPGYSTPWAAPGIPLKAVKWLFQKHAPLAIRLDGSLYQLKWMAAMLANCSAERYSVNKERMLRLAEYSRDCLRELRASTGIHYEERARGTLQLFRTDAQMEAARRDIAVLEEVGVPYELLDRHRLVTAEPALAASAHKLAGGLRLPNDETGDCQLFTRRLAEMAAELGVDFRYSQTVAGLETAGGQVTGVRVGNEVLKADRYVAAFGSYTRGFLEPLGLDLPVYPVKGYSLTIPMKDEAAAPVSTILDETYKVAVTRFDQRIRVGGMAELSGFDLRLKDARRKTLELVVNDLFPGSGHVAQAEFWTGLRPMTPDSTPIVGATRYGNLYLNTGHGTLGWTMACGSGKLVADLVMGQRPAISTDGLGLSRYERGAAASQPLVLGGKGA</sequence>
<evidence type="ECO:0000256" key="3">
    <source>
        <dbReference type="ARBA" id="ARBA00022630"/>
    </source>
</evidence>
<dbReference type="GO" id="GO:0005886">
    <property type="term" value="C:plasma membrane"/>
    <property type="evidence" value="ECO:0007669"/>
    <property type="project" value="TreeGrafter"/>
</dbReference>
<protein>
    <recommendedName>
        <fullName evidence="7">D-amino acid dehydrogenase</fullName>
        <ecNumber evidence="7">1.4.99.-</ecNumber>
    </recommendedName>
</protein>
<feature type="domain" description="FAD dependent oxidoreductase" evidence="8">
    <location>
        <begin position="2"/>
        <end position="398"/>
    </location>
</feature>
<dbReference type="RefSeq" id="WP_008160226.1">
    <property type="nucleotide sequence ID" value="NZ_AGUF01000031.1"/>
</dbReference>
<feature type="binding site" evidence="7">
    <location>
        <begin position="3"/>
        <end position="17"/>
    </location>
    <ligand>
        <name>FAD</name>
        <dbReference type="ChEBI" id="CHEBI:57692"/>
    </ligand>
</feature>
<dbReference type="eggNOG" id="COG0665">
    <property type="taxonomic scope" value="Bacteria"/>
</dbReference>
<dbReference type="EMBL" id="AGUF01000031">
    <property type="protein sequence ID" value="EHK67057.1"/>
    <property type="molecule type" value="Genomic_DNA"/>
</dbReference>
<dbReference type="PANTHER" id="PTHR13847">
    <property type="entry name" value="SARCOSINE DEHYDROGENASE-RELATED"/>
    <property type="match status" value="1"/>
</dbReference>
<gene>
    <name evidence="7" type="primary">dadA</name>
    <name evidence="9" type="ORF">KYC_06781</name>
</gene>
<dbReference type="HAMAP" id="MF_01202">
    <property type="entry name" value="DadA"/>
    <property type="match status" value="1"/>
</dbReference>
<comment type="catalytic activity">
    <reaction evidence="6 7">
        <text>a D-alpha-amino acid + A + H2O = a 2-oxocarboxylate + AH2 + NH4(+)</text>
        <dbReference type="Rhea" id="RHEA:18125"/>
        <dbReference type="ChEBI" id="CHEBI:13193"/>
        <dbReference type="ChEBI" id="CHEBI:15377"/>
        <dbReference type="ChEBI" id="CHEBI:17499"/>
        <dbReference type="ChEBI" id="CHEBI:28938"/>
        <dbReference type="ChEBI" id="CHEBI:35179"/>
        <dbReference type="ChEBI" id="CHEBI:59871"/>
    </reaction>
</comment>
<dbReference type="SUPFAM" id="SSF54373">
    <property type="entry name" value="FAD-linked reductases, C-terminal domain"/>
    <property type="match status" value="1"/>
</dbReference>
<dbReference type="GO" id="GO:0055130">
    <property type="term" value="P:D-alanine catabolic process"/>
    <property type="evidence" value="ECO:0007669"/>
    <property type="project" value="TreeGrafter"/>
</dbReference>
<keyword evidence="5 7" id="KW-0560">Oxidoreductase</keyword>
<dbReference type="PANTHER" id="PTHR13847:SF280">
    <property type="entry name" value="D-AMINO ACID DEHYDROGENASE"/>
    <property type="match status" value="1"/>
</dbReference>
<comment type="function">
    <text evidence="7">Oxidative deamination of D-amino acids.</text>
</comment>
<reference evidence="9 10" key="1">
    <citation type="journal article" date="2012" name="J. Bacteriol.">
        <title>Genome sequence of the highly efficient arsenite-oxidizing bacterium Achromobacter arsenitoxydans SY8.</title>
        <authorList>
            <person name="Li X."/>
            <person name="Hu Y."/>
            <person name="Gong J."/>
            <person name="Lin Y."/>
            <person name="Johnstone L."/>
            <person name="Rensing C."/>
            <person name="Wang G."/>
        </authorList>
    </citation>
    <scope>NUCLEOTIDE SEQUENCE [LARGE SCALE GENOMIC DNA]</scope>
    <source>
        <strain evidence="9 10">SY8</strain>
    </source>
</reference>
<name>H0F3U3_9BURK</name>
<keyword evidence="10" id="KW-1185">Reference proteome</keyword>